<comment type="similarity">
    <text evidence="5 13">Belongs to the RNase HII family.</text>
</comment>
<dbReference type="InterPro" id="IPR022898">
    <property type="entry name" value="RNase_HII"/>
</dbReference>
<keyword evidence="10 12" id="KW-0378">Hydrolase</keyword>
<proteinExistence type="inferred from homology"/>
<dbReference type="AlphaFoldDB" id="A0A1X7NGF2"/>
<dbReference type="OrthoDB" id="9803420at2"/>
<dbReference type="InterPro" id="IPR036397">
    <property type="entry name" value="RNaseH_sf"/>
</dbReference>
<comment type="catalytic activity">
    <reaction evidence="1 12 13">
        <text>Endonucleolytic cleavage to 5'-phosphomonoester.</text>
        <dbReference type="EC" id="3.1.26.4"/>
    </reaction>
</comment>
<evidence type="ECO:0000256" key="4">
    <source>
        <dbReference type="ARBA" id="ARBA00004496"/>
    </source>
</evidence>
<feature type="binding site" evidence="12">
    <location>
        <position position="125"/>
    </location>
    <ligand>
        <name>a divalent metal cation</name>
        <dbReference type="ChEBI" id="CHEBI:60240"/>
    </ligand>
</feature>
<comment type="cofactor">
    <cofactor evidence="2">
        <name>Mg(2+)</name>
        <dbReference type="ChEBI" id="CHEBI:18420"/>
    </cofactor>
</comment>
<evidence type="ECO:0000256" key="7">
    <source>
        <dbReference type="ARBA" id="ARBA00022722"/>
    </source>
</evidence>
<dbReference type="GO" id="GO:0043137">
    <property type="term" value="P:DNA replication, removal of RNA primer"/>
    <property type="evidence" value="ECO:0007669"/>
    <property type="project" value="TreeGrafter"/>
</dbReference>
<dbReference type="PANTHER" id="PTHR10954:SF18">
    <property type="entry name" value="RIBONUCLEASE HII"/>
    <property type="match status" value="1"/>
</dbReference>
<evidence type="ECO:0000256" key="14">
    <source>
        <dbReference type="SAM" id="MobiDB-lite"/>
    </source>
</evidence>
<comment type="cofactor">
    <cofactor evidence="12">
        <name>Mn(2+)</name>
        <dbReference type="ChEBI" id="CHEBI:29035"/>
    </cofactor>
    <cofactor evidence="12">
        <name>Mg(2+)</name>
        <dbReference type="ChEBI" id="CHEBI:18420"/>
    </cofactor>
    <text evidence="12">Manganese or magnesium. Binds 1 divalent metal ion per monomer in the absence of substrate. May bind a second metal ion after substrate binding.</text>
</comment>
<accession>A0A1X7NGF2</accession>
<dbReference type="RefSeq" id="WP_085475687.1">
    <property type="nucleotide sequence ID" value="NZ_FXBM01000001.1"/>
</dbReference>
<dbReference type="SUPFAM" id="SSF53098">
    <property type="entry name" value="Ribonuclease H-like"/>
    <property type="match status" value="1"/>
</dbReference>
<evidence type="ECO:0000313" key="16">
    <source>
        <dbReference type="EMBL" id="SMH36858.1"/>
    </source>
</evidence>
<dbReference type="CDD" id="cd07182">
    <property type="entry name" value="RNase_HII_bacteria_HII_like"/>
    <property type="match status" value="1"/>
</dbReference>
<feature type="binding site" evidence="12">
    <location>
        <position position="26"/>
    </location>
    <ligand>
        <name>a divalent metal cation</name>
        <dbReference type="ChEBI" id="CHEBI:60240"/>
    </ligand>
</feature>
<protein>
    <recommendedName>
        <fullName evidence="13">Ribonuclease</fullName>
        <ecNumber evidence="13">3.1.26.4</ecNumber>
    </recommendedName>
</protein>
<dbReference type="InterPro" id="IPR012337">
    <property type="entry name" value="RNaseH-like_sf"/>
</dbReference>
<dbReference type="GO" id="GO:0006298">
    <property type="term" value="P:mismatch repair"/>
    <property type="evidence" value="ECO:0007669"/>
    <property type="project" value="TreeGrafter"/>
</dbReference>
<keyword evidence="8 12" id="KW-0479">Metal-binding</keyword>
<feature type="domain" description="RNase H type-2" evidence="15">
    <location>
        <begin position="20"/>
        <end position="227"/>
    </location>
</feature>
<evidence type="ECO:0000256" key="10">
    <source>
        <dbReference type="ARBA" id="ARBA00022801"/>
    </source>
</evidence>
<evidence type="ECO:0000256" key="8">
    <source>
        <dbReference type="ARBA" id="ARBA00022723"/>
    </source>
</evidence>
<dbReference type="EC" id="3.1.26.4" evidence="13"/>
<dbReference type="Pfam" id="PF01351">
    <property type="entry name" value="RNase_HII"/>
    <property type="match status" value="1"/>
</dbReference>
<dbReference type="GO" id="GO:0032299">
    <property type="term" value="C:ribonuclease H2 complex"/>
    <property type="evidence" value="ECO:0007669"/>
    <property type="project" value="TreeGrafter"/>
</dbReference>
<evidence type="ECO:0000256" key="12">
    <source>
        <dbReference type="PROSITE-ProRule" id="PRU01319"/>
    </source>
</evidence>
<dbReference type="InterPro" id="IPR001352">
    <property type="entry name" value="RNase_HII/HIII"/>
</dbReference>
<dbReference type="Gene3D" id="3.30.420.10">
    <property type="entry name" value="Ribonuclease H-like superfamily/Ribonuclease H"/>
    <property type="match status" value="1"/>
</dbReference>
<dbReference type="EMBL" id="FXBM01000001">
    <property type="protein sequence ID" value="SMH36858.1"/>
    <property type="molecule type" value="Genomic_DNA"/>
</dbReference>
<dbReference type="InterPro" id="IPR024567">
    <property type="entry name" value="RNase_HII/HIII_dom"/>
</dbReference>
<feature type="compositionally biased region" description="Low complexity" evidence="14">
    <location>
        <begin position="226"/>
        <end position="238"/>
    </location>
</feature>
<dbReference type="Proteomes" id="UP000193711">
    <property type="component" value="Unassembled WGS sequence"/>
</dbReference>
<dbReference type="NCBIfam" id="NF000595">
    <property type="entry name" value="PRK00015.1-3"/>
    <property type="match status" value="1"/>
</dbReference>
<dbReference type="GO" id="GO:0005737">
    <property type="term" value="C:cytoplasm"/>
    <property type="evidence" value="ECO:0007669"/>
    <property type="project" value="UniProtKB-SubCell"/>
</dbReference>
<dbReference type="GO" id="GO:0046872">
    <property type="term" value="F:metal ion binding"/>
    <property type="evidence" value="ECO:0007669"/>
    <property type="project" value="UniProtKB-KW"/>
</dbReference>
<comment type="function">
    <text evidence="3 13">Endonuclease that specifically degrades the RNA of RNA-DNA hybrids.</text>
</comment>
<feature type="region of interest" description="Disordered" evidence="14">
    <location>
        <begin position="219"/>
        <end position="238"/>
    </location>
</feature>
<dbReference type="PANTHER" id="PTHR10954">
    <property type="entry name" value="RIBONUCLEASE H2 SUBUNIT A"/>
    <property type="match status" value="1"/>
</dbReference>
<keyword evidence="9 12" id="KW-0255">Endonuclease</keyword>
<evidence type="ECO:0000256" key="5">
    <source>
        <dbReference type="ARBA" id="ARBA00007383"/>
    </source>
</evidence>
<feature type="binding site" evidence="12">
    <location>
        <position position="27"/>
    </location>
    <ligand>
        <name>a divalent metal cation</name>
        <dbReference type="ChEBI" id="CHEBI:60240"/>
    </ligand>
</feature>
<reference evidence="17" key="1">
    <citation type="submission" date="2017-04" db="EMBL/GenBank/DDBJ databases">
        <authorList>
            <person name="Varghese N."/>
            <person name="Submissions S."/>
        </authorList>
    </citation>
    <scope>NUCLEOTIDE SEQUENCE [LARGE SCALE GENOMIC DNA]</scope>
    <source>
        <strain evidence="17">VKM Ac-2121</strain>
    </source>
</reference>
<evidence type="ECO:0000256" key="1">
    <source>
        <dbReference type="ARBA" id="ARBA00000077"/>
    </source>
</evidence>
<name>A0A1X7NGF2_9MICO</name>
<dbReference type="GO" id="GO:0003723">
    <property type="term" value="F:RNA binding"/>
    <property type="evidence" value="ECO:0007669"/>
    <property type="project" value="UniProtKB-UniRule"/>
</dbReference>
<organism evidence="16 17">
    <name type="scientific">Rathayibacter oskolensis</name>
    <dbReference type="NCBI Taxonomy" id="1891671"/>
    <lineage>
        <taxon>Bacteria</taxon>
        <taxon>Bacillati</taxon>
        <taxon>Actinomycetota</taxon>
        <taxon>Actinomycetes</taxon>
        <taxon>Micrococcales</taxon>
        <taxon>Microbacteriaceae</taxon>
        <taxon>Rathayibacter</taxon>
    </lineage>
</organism>
<keyword evidence="11" id="KW-0464">Manganese</keyword>
<keyword evidence="7 12" id="KW-0540">Nuclease</keyword>
<dbReference type="GO" id="GO:0004523">
    <property type="term" value="F:RNA-DNA hybrid ribonuclease activity"/>
    <property type="evidence" value="ECO:0007669"/>
    <property type="project" value="UniProtKB-UniRule"/>
</dbReference>
<dbReference type="STRING" id="1891671.SAMN06295885_1285"/>
<evidence type="ECO:0000256" key="3">
    <source>
        <dbReference type="ARBA" id="ARBA00004065"/>
    </source>
</evidence>
<evidence type="ECO:0000313" key="17">
    <source>
        <dbReference type="Proteomes" id="UP000193711"/>
    </source>
</evidence>
<evidence type="ECO:0000256" key="11">
    <source>
        <dbReference type="ARBA" id="ARBA00023211"/>
    </source>
</evidence>
<sequence length="238" mass="25099">MVVADPTLTMERRLFRQGYESVIGCDEVGRGAIAGPVSVGVVSIGSRCGRFPEGLRDSKLLAPARREALLPGVVKWVSGWAIGESSADEIDDSGIIAGLGRAASRGIERLVDQGVDLATSVVLLDGKHDWLSPALGPWAAELTIVTRIKADRDCASVSAASVLAKVGRDGQMVRHHDDFADYAWDSNKGYGSAAHWSGLDRVGPSPLHRVTWLSRSREAVAEPSEELSSSASGASAPA</sequence>
<comment type="subcellular location">
    <subcellularLocation>
        <location evidence="4">Cytoplasm</location>
    </subcellularLocation>
</comment>
<dbReference type="PROSITE" id="PS51975">
    <property type="entry name" value="RNASE_H_2"/>
    <property type="match status" value="1"/>
</dbReference>
<evidence type="ECO:0000256" key="2">
    <source>
        <dbReference type="ARBA" id="ARBA00001946"/>
    </source>
</evidence>
<evidence type="ECO:0000256" key="9">
    <source>
        <dbReference type="ARBA" id="ARBA00022759"/>
    </source>
</evidence>
<evidence type="ECO:0000256" key="6">
    <source>
        <dbReference type="ARBA" id="ARBA00022490"/>
    </source>
</evidence>
<keyword evidence="17" id="KW-1185">Reference proteome</keyword>
<evidence type="ECO:0000259" key="15">
    <source>
        <dbReference type="PROSITE" id="PS51975"/>
    </source>
</evidence>
<evidence type="ECO:0000256" key="13">
    <source>
        <dbReference type="RuleBase" id="RU003515"/>
    </source>
</evidence>
<gene>
    <name evidence="16" type="ORF">SAMN06295885_1285</name>
</gene>
<keyword evidence="6" id="KW-0963">Cytoplasm</keyword>